<comment type="caution">
    <text evidence="1">The sequence shown here is derived from an EMBL/GenBank/DDBJ whole genome shotgun (WGS) entry which is preliminary data.</text>
</comment>
<sequence>MEVIEVDESDGDIDIDIKINDYKDKNSNNVKKIVLESDNFSEDDSSLFNLFKSSSTKTKGKPNENESKERNRSCGGGFDDDDDHSSIIINTPKRNNGNKFVIPSSDTGCIIISDSPVSYRISQPKSFQTQLQSQSQSQVPIEISQSLPSSLPSILITPIKNSKNIQQRKSNLYKNDDHHGTESLKSSPVVIPQNQVEETMKEIDNQVILSSPTKPNSYLESEQDDQLFKW</sequence>
<proteinExistence type="predicted"/>
<evidence type="ECO:0000313" key="2">
    <source>
        <dbReference type="Proteomes" id="UP001165101"/>
    </source>
</evidence>
<dbReference type="Proteomes" id="UP001165101">
    <property type="component" value="Unassembled WGS sequence"/>
</dbReference>
<organism evidence="1 2">
    <name type="scientific">Candida boidinii</name>
    <name type="common">Yeast</name>
    <dbReference type="NCBI Taxonomy" id="5477"/>
    <lineage>
        <taxon>Eukaryota</taxon>
        <taxon>Fungi</taxon>
        <taxon>Dikarya</taxon>
        <taxon>Ascomycota</taxon>
        <taxon>Saccharomycotina</taxon>
        <taxon>Pichiomycetes</taxon>
        <taxon>Pichiales</taxon>
        <taxon>Pichiaceae</taxon>
        <taxon>Ogataea</taxon>
        <taxon>Ogataea/Candida clade</taxon>
    </lineage>
</organism>
<dbReference type="EMBL" id="BSXV01005207">
    <property type="protein sequence ID" value="GMF01891.1"/>
    <property type="molecule type" value="Genomic_DNA"/>
</dbReference>
<evidence type="ECO:0000313" key="1">
    <source>
        <dbReference type="EMBL" id="GMF01891.1"/>
    </source>
</evidence>
<keyword evidence="2" id="KW-1185">Reference proteome</keyword>
<name>A0ACB5U4N8_CANBO</name>
<gene>
    <name evidence="1" type="ORF">Cboi01_000597500</name>
</gene>
<accession>A0ACB5U4N8</accession>
<reference evidence="1" key="1">
    <citation type="submission" date="2023-04" db="EMBL/GenBank/DDBJ databases">
        <title>Candida boidinii NBRC 1967.</title>
        <authorList>
            <person name="Ichikawa N."/>
            <person name="Sato H."/>
            <person name="Tonouchi N."/>
        </authorList>
    </citation>
    <scope>NUCLEOTIDE SEQUENCE</scope>
    <source>
        <strain evidence="1">NBRC 1967</strain>
    </source>
</reference>
<protein>
    <submittedName>
        <fullName evidence="1">Unnamed protein product</fullName>
    </submittedName>
</protein>